<evidence type="ECO:0000256" key="4">
    <source>
        <dbReference type="ARBA" id="ARBA00022692"/>
    </source>
</evidence>
<feature type="transmembrane region" description="Helical" evidence="9">
    <location>
        <begin position="146"/>
        <end position="163"/>
    </location>
</feature>
<evidence type="ECO:0000256" key="7">
    <source>
        <dbReference type="ARBA" id="ARBA00023136"/>
    </source>
</evidence>
<keyword evidence="8" id="KW-0753">Steroid metabolism</keyword>
<dbReference type="GO" id="GO:0032933">
    <property type="term" value="P:SREBP signaling pathway"/>
    <property type="evidence" value="ECO:0007669"/>
    <property type="project" value="TreeGrafter"/>
</dbReference>
<feature type="transmembrane region" description="Helical" evidence="9">
    <location>
        <begin position="42"/>
        <end position="64"/>
    </location>
</feature>
<dbReference type="GO" id="GO:0006695">
    <property type="term" value="P:cholesterol biosynthetic process"/>
    <property type="evidence" value="ECO:0007669"/>
    <property type="project" value="TreeGrafter"/>
</dbReference>
<comment type="similarity">
    <text evidence="2">Belongs to the INSIG family.</text>
</comment>
<gene>
    <name evidence="10" type="primary">insig1</name>
    <name evidence="10" type="ORF">CDAR_545651</name>
</gene>
<evidence type="ECO:0000256" key="5">
    <source>
        <dbReference type="ARBA" id="ARBA00022824"/>
    </source>
</evidence>
<evidence type="ECO:0000313" key="10">
    <source>
        <dbReference type="EMBL" id="GIY86373.1"/>
    </source>
</evidence>
<keyword evidence="4 9" id="KW-0812">Transmembrane</keyword>
<comment type="subcellular location">
    <subcellularLocation>
        <location evidence="1">Endoplasmic reticulum membrane</location>
        <topology evidence="1">Multi-pass membrane protein</topology>
    </subcellularLocation>
</comment>
<keyword evidence="7 9" id="KW-0472">Membrane</keyword>
<dbReference type="Proteomes" id="UP001054837">
    <property type="component" value="Unassembled WGS sequence"/>
</dbReference>
<feature type="transmembrane region" description="Helical" evidence="9">
    <location>
        <begin position="84"/>
        <end position="106"/>
    </location>
</feature>
<dbReference type="PANTHER" id="PTHR15301:SF3">
    <property type="entry name" value="PROTEIN NSG1-RELATED"/>
    <property type="match status" value="1"/>
</dbReference>
<dbReference type="GO" id="GO:0032937">
    <property type="term" value="C:SREBP-SCAP-Insig complex"/>
    <property type="evidence" value="ECO:0007669"/>
    <property type="project" value="TreeGrafter"/>
</dbReference>
<feature type="transmembrane region" description="Helical" evidence="9">
    <location>
        <begin position="14"/>
        <end position="30"/>
    </location>
</feature>
<keyword evidence="6 9" id="KW-1133">Transmembrane helix</keyword>
<organism evidence="10 11">
    <name type="scientific">Caerostris darwini</name>
    <dbReference type="NCBI Taxonomy" id="1538125"/>
    <lineage>
        <taxon>Eukaryota</taxon>
        <taxon>Metazoa</taxon>
        <taxon>Ecdysozoa</taxon>
        <taxon>Arthropoda</taxon>
        <taxon>Chelicerata</taxon>
        <taxon>Arachnida</taxon>
        <taxon>Araneae</taxon>
        <taxon>Araneomorphae</taxon>
        <taxon>Entelegynae</taxon>
        <taxon>Araneoidea</taxon>
        <taxon>Araneidae</taxon>
        <taxon>Caerostris</taxon>
    </lineage>
</organism>
<keyword evidence="3" id="KW-0153">Cholesterol metabolism</keyword>
<evidence type="ECO:0000256" key="9">
    <source>
        <dbReference type="SAM" id="Phobius"/>
    </source>
</evidence>
<evidence type="ECO:0000256" key="2">
    <source>
        <dbReference type="ARBA" id="ARBA00007475"/>
    </source>
</evidence>
<keyword evidence="11" id="KW-1185">Reference proteome</keyword>
<name>A0AAV4WXX8_9ARAC</name>
<dbReference type="InterPro" id="IPR025929">
    <property type="entry name" value="INSIG_fam"/>
</dbReference>
<sequence>MALPTYADTMCNDRHFFTFVYTVVSVPILNRKAKKMISSCQLICRGTILFLIGTTFTFILYILQTRRHFSSLNFQKVDHNSFCIKWWLPLVCGIGTAFVGLIYPYLKCKNSDEQMKGQDWSHVIRCVAMFVGINEACTKVDFPSNLQLTLTLGIISVGMWWYFDRTKMGFGMGVIIAILATLVTQMLVYHKICIYTEREFSYVKSWLPCVVFSGGITVANIGNQLAVNDFSDNENKSHAE</sequence>
<accession>A0AAV4WXX8</accession>
<dbReference type="GO" id="GO:0036316">
    <property type="term" value="P:SREBP-SCAP complex retention in endoplasmic reticulum"/>
    <property type="evidence" value="ECO:0007669"/>
    <property type="project" value="TreeGrafter"/>
</dbReference>
<protein>
    <submittedName>
        <fullName evidence="10">Insulin-induced gene 1 protein</fullName>
    </submittedName>
</protein>
<dbReference type="Pfam" id="PF07281">
    <property type="entry name" value="INSIG"/>
    <property type="match status" value="1"/>
</dbReference>
<evidence type="ECO:0000256" key="3">
    <source>
        <dbReference type="ARBA" id="ARBA00022548"/>
    </source>
</evidence>
<comment type="caution">
    <text evidence="10">The sequence shown here is derived from an EMBL/GenBank/DDBJ whole genome shotgun (WGS) entry which is preliminary data.</text>
</comment>
<evidence type="ECO:0000256" key="8">
    <source>
        <dbReference type="ARBA" id="ARBA00023166"/>
    </source>
</evidence>
<dbReference type="PANTHER" id="PTHR15301">
    <property type="entry name" value="INSULIN-INDUCED GENE 1"/>
    <property type="match status" value="1"/>
</dbReference>
<evidence type="ECO:0000256" key="6">
    <source>
        <dbReference type="ARBA" id="ARBA00022989"/>
    </source>
</evidence>
<reference evidence="10 11" key="1">
    <citation type="submission" date="2021-06" db="EMBL/GenBank/DDBJ databases">
        <title>Caerostris darwini draft genome.</title>
        <authorList>
            <person name="Kono N."/>
            <person name="Arakawa K."/>
        </authorList>
    </citation>
    <scope>NUCLEOTIDE SEQUENCE [LARGE SCALE GENOMIC DNA]</scope>
</reference>
<dbReference type="EMBL" id="BPLQ01015187">
    <property type="protein sequence ID" value="GIY86373.1"/>
    <property type="molecule type" value="Genomic_DNA"/>
</dbReference>
<keyword evidence="8" id="KW-0443">Lipid metabolism</keyword>
<keyword evidence="5" id="KW-0256">Endoplasmic reticulum</keyword>
<dbReference type="GO" id="GO:0032869">
    <property type="term" value="P:cellular response to insulin stimulus"/>
    <property type="evidence" value="ECO:0007669"/>
    <property type="project" value="TreeGrafter"/>
</dbReference>
<feature type="transmembrane region" description="Helical" evidence="9">
    <location>
        <begin position="169"/>
        <end position="189"/>
    </location>
</feature>
<evidence type="ECO:0000313" key="11">
    <source>
        <dbReference type="Proteomes" id="UP001054837"/>
    </source>
</evidence>
<keyword evidence="8" id="KW-1207">Sterol metabolism</keyword>
<dbReference type="AlphaFoldDB" id="A0AAV4WXX8"/>
<evidence type="ECO:0000256" key="1">
    <source>
        <dbReference type="ARBA" id="ARBA00004477"/>
    </source>
</evidence>
<proteinExistence type="inferred from homology"/>